<evidence type="ECO:0000313" key="1">
    <source>
        <dbReference type="EMBL" id="MDR6844534.1"/>
    </source>
</evidence>
<dbReference type="EMBL" id="JAVDTX010000002">
    <property type="protein sequence ID" value="MDR6844534.1"/>
    <property type="molecule type" value="Genomic_DNA"/>
</dbReference>
<comment type="caution">
    <text evidence="1">The sequence shown here is derived from an EMBL/GenBank/DDBJ whole genome shotgun (WGS) entry which is preliminary data.</text>
</comment>
<gene>
    <name evidence="1" type="ORF">J2W95_001225</name>
</gene>
<name>A0ABU1S2Z6_9FLAO</name>
<dbReference type="Proteomes" id="UP001261871">
    <property type="component" value="Unassembled WGS sequence"/>
</dbReference>
<proteinExistence type="predicted"/>
<reference evidence="1 2" key="1">
    <citation type="submission" date="2023-07" db="EMBL/GenBank/DDBJ databases">
        <title>Sorghum-associated microbial communities from plants grown in Nebraska, USA.</title>
        <authorList>
            <person name="Schachtman D."/>
        </authorList>
    </citation>
    <scope>NUCLEOTIDE SEQUENCE [LARGE SCALE GENOMIC DNA]</scope>
    <source>
        <strain evidence="1 2">BE124</strain>
    </source>
</reference>
<keyword evidence="2" id="KW-1185">Reference proteome</keyword>
<sequence length="97" mass="11329">MQNENVKTSHTDVMPAMAEFLMEVSLEDIKKMPATFQFIFDLELETENMDDVTLRIEVMRAIRDLKTLTDKLLPFTDEVIEKGVKEFRQLQKCCKNA</sequence>
<organism evidence="1 2">
    <name type="scientific">Flavobacterium granuli</name>
    <dbReference type="NCBI Taxonomy" id="280093"/>
    <lineage>
        <taxon>Bacteria</taxon>
        <taxon>Pseudomonadati</taxon>
        <taxon>Bacteroidota</taxon>
        <taxon>Flavobacteriia</taxon>
        <taxon>Flavobacteriales</taxon>
        <taxon>Flavobacteriaceae</taxon>
        <taxon>Flavobacterium</taxon>
    </lineage>
</organism>
<dbReference type="RefSeq" id="WP_310004991.1">
    <property type="nucleotide sequence ID" value="NZ_JAVDTX010000002.1"/>
</dbReference>
<protein>
    <submittedName>
        <fullName evidence="1">Uncharacterized protein</fullName>
    </submittedName>
</protein>
<accession>A0ABU1S2Z6</accession>
<evidence type="ECO:0000313" key="2">
    <source>
        <dbReference type="Proteomes" id="UP001261871"/>
    </source>
</evidence>